<evidence type="ECO:0008006" key="4">
    <source>
        <dbReference type="Google" id="ProtNLM"/>
    </source>
</evidence>
<dbReference type="Proteomes" id="UP000192266">
    <property type="component" value="Unassembled WGS sequence"/>
</dbReference>
<dbReference type="EMBL" id="FWWW01000039">
    <property type="protein sequence ID" value="SMB84015.1"/>
    <property type="molecule type" value="Genomic_DNA"/>
</dbReference>
<keyword evidence="1" id="KW-0812">Transmembrane</keyword>
<dbReference type="Gene3D" id="3.10.450.50">
    <property type="match status" value="1"/>
</dbReference>
<keyword evidence="1" id="KW-1133">Transmembrane helix</keyword>
<dbReference type="STRING" id="645990.SAMN00120144_0798"/>
<accession>A0A1W1USB1</accession>
<dbReference type="Pfam" id="PF16022">
    <property type="entry name" value="DUF4783"/>
    <property type="match status" value="1"/>
</dbReference>
<evidence type="ECO:0000313" key="2">
    <source>
        <dbReference type="EMBL" id="SMB84015.1"/>
    </source>
</evidence>
<proteinExistence type="predicted"/>
<gene>
    <name evidence="2" type="ORF">SAMN00120144_0798</name>
</gene>
<dbReference type="InterPro" id="IPR031977">
    <property type="entry name" value="DUF4783"/>
</dbReference>
<sequence length="167" mass="18340">MISIILVLVQISGGINQFIVYWHSFGVIRFVLSLYMRRNVFRACLLVWLGLLSIASYAQSETFGAVRGAIRNGSAQELAPYLGAKVEVGYDGDKNSYSAAEAESVLKNFFTKNPPAAFDFIHQGSSNEGTKYAIGKYTGKNGTYRVFVKMKPGSGSPTIDTIDFTQE</sequence>
<keyword evidence="3" id="KW-1185">Reference proteome</keyword>
<feature type="transmembrane region" description="Helical" evidence="1">
    <location>
        <begin position="6"/>
        <end position="28"/>
    </location>
</feature>
<keyword evidence="1" id="KW-0472">Membrane</keyword>
<dbReference type="RefSeq" id="WP_084443671.1">
    <property type="nucleotide sequence ID" value="NZ_FWWW01000039.1"/>
</dbReference>
<organism evidence="2 3">
    <name type="scientific">Hymenobacter roseosalivarius DSM 11622</name>
    <dbReference type="NCBI Taxonomy" id="645990"/>
    <lineage>
        <taxon>Bacteria</taxon>
        <taxon>Pseudomonadati</taxon>
        <taxon>Bacteroidota</taxon>
        <taxon>Cytophagia</taxon>
        <taxon>Cytophagales</taxon>
        <taxon>Hymenobacteraceae</taxon>
        <taxon>Hymenobacter</taxon>
    </lineage>
</organism>
<dbReference type="AlphaFoldDB" id="A0A1W1USB1"/>
<reference evidence="2 3" key="1">
    <citation type="submission" date="2017-04" db="EMBL/GenBank/DDBJ databases">
        <authorList>
            <person name="Afonso C.L."/>
            <person name="Miller P.J."/>
            <person name="Scott M.A."/>
            <person name="Spackman E."/>
            <person name="Goraichik I."/>
            <person name="Dimitrov K.M."/>
            <person name="Suarez D.L."/>
            <person name="Swayne D.E."/>
        </authorList>
    </citation>
    <scope>NUCLEOTIDE SEQUENCE [LARGE SCALE GENOMIC DNA]</scope>
    <source>
        <strain evidence="2 3">DSM 11622</strain>
    </source>
</reference>
<feature type="transmembrane region" description="Helical" evidence="1">
    <location>
        <begin position="40"/>
        <end position="58"/>
    </location>
</feature>
<dbReference type="OrthoDB" id="1524766at2"/>
<protein>
    <recommendedName>
        <fullName evidence="4">DUF4783 domain-containing protein</fullName>
    </recommendedName>
</protein>
<evidence type="ECO:0000256" key="1">
    <source>
        <dbReference type="SAM" id="Phobius"/>
    </source>
</evidence>
<name>A0A1W1USB1_9BACT</name>
<evidence type="ECO:0000313" key="3">
    <source>
        <dbReference type="Proteomes" id="UP000192266"/>
    </source>
</evidence>